<dbReference type="GO" id="GO:0045290">
    <property type="term" value="F:D-arabinose 1-dehydrogenase [NAD(P)+] activity"/>
    <property type="evidence" value="ECO:0007669"/>
    <property type="project" value="TreeGrafter"/>
</dbReference>
<dbReference type="SUPFAM" id="SSF51430">
    <property type="entry name" value="NAD(P)-linked oxidoreductase"/>
    <property type="match status" value="1"/>
</dbReference>
<dbReference type="AlphaFoldDB" id="A0A3L6NW45"/>
<dbReference type="PANTHER" id="PTHR42686">
    <property type="entry name" value="GH17980P-RELATED"/>
    <property type="match status" value="1"/>
</dbReference>
<dbReference type="PANTHER" id="PTHR42686:SF1">
    <property type="entry name" value="GH17980P-RELATED"/>
    <property type="match status" value="1"/>
</dbReference>
<dbReference type="GO" id="GO:0070485">
    <property type="term" value="P:dehydro-D-arabinono-1,4-lactone biosynthetic process"/>
    <property type="evidence" value="ECO:0007669"/>
    <property type="project" value="TreeGrafter"/>
</dbReference>
<keyword evidence="1" id="KW-0560">Oxidoreductase</keyword>
<dbReference type="EMBL" id="MRCU01000003">
    <property type="protein sequence ID" value="RKK22935.1"/>
    <property type="molecule type" value="Genomic_DNA"/>
</dbReference>
<gene>
    <name evidence="3" type="ORF">BFJ65_g5522</name>
</gene>
<dbReference type="InterPro" id="IPR023210">
    <property type="entry name" value="NADP_OxRdtase_dom"/>
</dbReference>
<sequence>MSPTSSPPALVMGGAGFSYQLNPEPESLPIVDILLRSFELGVRTIDTSPYYEPSEQLMGAALSDPRIQSRYQRSDYELMTKVGRIKENEFNYSPDWIQKSVARSLERFGTTYLDVVFCHDVEYVSLDEAVTAVGVLLEFQRAGVILRVGISGYDIEVLAEVASLARKKYGHPVDVVQTWAQLTLQNTQAETRGFDRFRAAGVNSVFCSSPLAVGLLRTGGIPLGLTGDWHPAPQGLRAAAAEAAEWMDKHGDGETLCSLAMQYAIVKAKQNCTPSFSVSTITGISTLSDLEQNVVAAKRVLKTVGNSESLLDYTELDSQPVESRLSLAERVRLIIGEWLDYDFSGKKPKTVNSGSNEDDIKEPDAVDITAPKHKELKQPAAIRVAV</sequence>
<dbReference type="Proteomes" id="UP000270866">
    <property type="component" value="Chromosome 5"/>
</dbReference>
<accession>A0A3L6NW45</accession>
<comment type="caution">
    <text evidence="3">The sequence shown here is derived from an EMBL/GenBank/DDBJ whole genome shotgun (WGS) entry which is preliminary data.</text>
</comment>
<evidence type="ECO:0000256" key="1">
    <source>
        <dbReference type="ARBA" id="ARBA00023002"/>
    </source>
</evidence>
<dbReference type="InterPro" id="IPR020471">
    <property type="entry name" value="AKR"/>
</dbReference>
<proteinExistence type="predicted"/>
<dbReference type="GO" id="GO:0005829">
    <property type="term" value="C:cytosol"/>
    <property type="evidence" value="ECO:0007669"/>
    <property type="project" value="TreeGrafter"/>
</dbReference>
<reference evidence="3 4" key="1">
    <citation type="journal article" date="2018" name="Sci. Rep.">
        <title>Characterisation of pathogen-specific regions and novel effector candidates in Fusarium oxysporum f. sp. cepae.</title>
        <authorList>
            <person name="Armitage A.D."/>
            <person name="Taylor A."/>
            <person name="Sobczyk M.K."/>
            <person name="Baxter L."/>
            <person name="Greenfield B.P."/>
            <person name="Bates H.J."/>
            <person name="Wilson F."/>
            <person name="Jackson A.C."/>
            <person name="Ott S."/>
            <person name="Harrison R.J."/>
            <person name="Clarkson J.P."/>
        </authorList>
    </citation>
    <scope>NUCLEOTIDE SEQUENCE [LARGE SCALE GENOMIC DNA]</scope>
    <source>
        <strain evidence="3 4">FoC_Fus2</strain>
    </source>
</reference>
<dbReference type="Gene3D" id="3.20.20.100">
    <property type="entry name" value="NADP-dependent oxidoreductase domain"/>
    <property type="match status" value="1"/>
</dbReference>
<feature type="domain" description="NADP-dependent oxidoreductase" evidence="2">
    <location>
        <begin position="10"/>
        <end position="302"/>
    </location>
</feature>
<evidence type="ECO:0000259" key="2">
    <source>
        <dbReference type="Pfam" id="PF00248"/>
    </source>
</evidence>
<dbReference type="Pfam" id="PF00248">
    <property type="entry name" value="Aldo_ket_red"/>
    <property type="match status" value="1"/>
</dbReference>
<evidence type="ECO:0000313" key="4">
    <source>
        <dbReference type="Proteomes" id="UP000270866"/>
    </source>
</evidence>
<organism evidence="3 4">
    <name type="scientific">Fusarium oxysporum f. sp. cepae</name>
    <dbReference type="NCBI Taxonomy" id="396571"/>
    <lineage>
        <taxon>Eukaryota</taxon>
        <taxon>Fungi</taxon>
        <taxon>Dikarya</taxon>
        <taxon>Ascomycota</taxon>
        <taxon>Pezizomycotina</taxon>
        <taxon>Sordariomycetes</taxon>
        <taxon>Hypocreomycetidae</taxon>
        <taxon>Hypocreales</taxon>
        <taxon>Nectriaceae</taxon>
        <taxon>Fusarium</taxon>
        <taxon>Fusarium oxysporum species complex</taxon>
    </lineage>
</organism>
<evidence type="ECO:0000313" key="3">
    <source>
        <dbReference type="EMBL" id="RKK22935.1"/>
    </source>
</evidence>
<name>A0A3L6NW45_FUSOX</name>
<dbReference type="InterPro" id="IPR036812">
    <property type="entry name" value="NAD(P)_OxRdtase_dom_sf"/>
</dbReference>
<protein>
    <recommendedName>
        <fullName evidence="2">NADP-dependent oxidoreductase domain-containing protein</fullName>
    </recommendedName>
</protein>